<dbReference type="SUPFAM" id="SSF53784">
    <property type="entry name" value="Phosphofructokinase"/>
    <property type="match status" value="1"/>
</dbReference>
<name>A0A1H9HUV2_9LACT</name>
<evidence type="ECO:0000256" key="1">
    <source>
        <dbReference type="ARBA" id="ARBA00001946"/>
    </source>
</evidence>
<dbReference type="InterPro" id="IPR015912">
    <property type="entry name" value="Phosphofructokinase_CS"/>
</dbReference>
<comment type="subunit">
    <text evidence="15">Homotetramer.</text>
</comment>
<feature type="binding site" description="in other chain" evidence="15">
    <location>
        <begin position="250"/>
        <end position="253"/>
    </location>
    <ligand>
        <name>substrate</name>
        <note>ligand shared between dimeric partners</note>
    </ligand>
</feature>
<evidence type="ECO:0000259" key="16">
    <source>
        <dbReference type="Pfam" id="PF00365"/>
    </source>
</evidence>
<dbReference type="Proteomes" id="UP000198556">
    <property type="component" value="Unassembled WGS sequence"/>
</dbReference>
<dbReference type="Gene3D" id="3.40.50.460">
    <property type="entry name" value="Phosphofructokinase domain"/>
    <property type="match status" value="1"/>
</dbReference>
<dbReference type="Pfam" id="PF00365">
    <property type="entry name" value="PFK"/>
    <property type="match status" value="1"/>
</dbReference>
<evidence type="ECO:0000256" key="2">
    <source>
        <dbReference type="ARBA" id="ARBA00002659"/>
    </source>
</evidence>
<comment type="similarity">
    <text evidence="15">Belongs to the phosphofructokinase type A (PFKA) family. ATP-dependent PFK group I subfamily. Prokaryotic clade 'B1' sub-subfamily.</text>
</comment>
<dbReference type="GO" id="GO:0070095">
    <property type="term" value="F:fructose-6-phosphate binding"/>
    <property type="evidence" value="ECO:0007669"/>
    <property type="project" value="TreeGrafter"/>
</dbReference>
<dbReference type="GO" id="GO:0005524">
    <property type="term" value="F:ATP binding"/>
    <property type="evidence" value="ECO:0007669"/>
    <property type="project" value="UniProtKB-UniRule"/>
</dbReference>
<comment type="subcellular location">
    <subcellularLocation>
        <location evidence="3 15">Cytoplasm</location>
    </subcellularLocation>
</comment>
<dbReference type="InterPro" id="IPR012003">
    <property type="entry name" value="ATP_PFK_prok-type"/>
</dbReference>
<dbReference type="GO" id="GO:0046872">
    <property type="term" value="F:metal ion binding"/>
    <property type="evidence" value="ECO:0007669"/>
    <property type="project" value="UniProtKB-KW"/>
</dbReference>
<dbReference type="GO" id="GO:0061621">
    <property type="term" value="P:canonical glycolysis"/>
    <property type="evidence" value="ECO:0007669"/>
    <property type="project" value="TreeGrafter"/>
</dbReference>
<gene>
    <name evidence="15" type="primary">pfkA</name>
    <name evidence="17" type="ORF">SAMN05421767_10371</name>
</gene>
<dbReference type="InterPro" id="IPR000023">
    <property type="entry name" value="Phosphofructokinase_dom"/>
</dbReference>
<keyword evidence="12 15" id="KW-0460">Magnesium</keyword>
<keyword evidence="7 15" id="KW-0808">Transferase</keyword>
<feature type="binding site" evidence="15">
    <location>
        <position position="11"/>
    </location>
    <ligand>
        <name>ATP</name>
        <dbReference type="ChEBI" id="CHEBI:30616"/>
    </ligand>
</feature>
<dbReference type="PIRSF" id="PIRSF000532">
    <property type="entry name" value="ATP_PFK_prok"/>
    <property type="match status" value="1"/>
</dbReference>
<dbReference type="OrthoDB" id="9802503at2"/>
<feature type="binding site" description="in other chain" evidence="15">
    <location>
        <begin position="125"/>
        <end position="127"/>
    </location>
    <ligand>
        <name>substrate</name>
        <note>ligand shared between dimeric partners</note>
    </ligand>
</feature>
<comment type="function">
    <text evidence="2 15">Catalyzes the phosphorylation of D-fructose 6-phosphate to fructose 1,6-bisphosphate by ATP, the first committing step of glycolysis.</text>
</comment>
<dbReference type="FunFam" id="3.40.50.460:FF:000002">
    <property type="entry name" value="ATP-dependent 6-phosphofructokinase"/>
    <property type="match status" value="1"/>
</dbReference>
<comment type="activity regulation">
    <text evidence="15">Allosterically activated by ADP and other diphosphonucleosides, and allosterically inhibited by phosphoenolpyruvate.</text>
</comment>
<keyword evidence="18" id="KW-1185">Reference proteome</keyword>
<feature type="binding site" description="in other chain" evidence="15">
    <location>
        <begin position="169"/>
        <end position="171"/>
    </location>
    <ligand>
        <name>substrate</name>
        <note>ligand shared between dimeric partners</note>
    </ligand>
</feature>
<dbReference type="EC" id="2.7.1.11" evidence="15"/>
<feature type="binding site" evidence="15">
    <location>
        <begin position="102"/>
        <end position="105"/>
    </location>
    <ligand>
        <name>ATP</name>
        <dbReference type="ChEBI" id="CHEBI:30616"/>
    </ligand>
</feature>
<dbReference type="FunFam" id="3.40.50.450:FF:000001">
    <property type="entry name" value="ATP-dependent 6-phosphofructokinase"/>
    <property type="match status" value="1"/>
</dbReference>
<evidence type="ECO:0000256" key="4">
    <source>
        <dbReference type="ARBA" id="ARBA00004679"/>
    </source>
</evidence>
<feature type="binding site" description="in other chain" evidence="15">
    <location>
        <position position="154"/>
    </location>
    <ligand>
        <name>ADP</name>
        <dbReference type="ChEBI" id="CHEBI:456216"/>
        <note>allosteric activator; ligand shared between dimeric partners</note>
    </ligand>
</feature>
<keyword evidence="6 15" id="KW-0021">Allosteric enzyme</keyword>
<feature type="binding site" evidence="15">
    <location>
        <position position="244"/>
    </location>
    <ligand>
        <name>substrate</name>
        <note>ligand shared between dimeric partners</note>
    </ligand>
</feature>
<dbReference type="GO" id="GO:0042802">
    <property type="term" value="F:identical protein binding"/>
    <property type="evidence" value="ECO:0007669"/>
    <property type="project" value="TreeGrafter"/>
</dbReference>
<organism evidence="17 18">
    <name type="scientific">Granulicatella balaenopterae</name>
    <dbReference type="NCBI Taxonomy" id="137733"/>
    <lineage>
        <taxon>Bacteria</taxon>
        <taxon>Bacillati</taxon>
        <taxon>Bacillota</taxon>
        <taxon>Bacilli</taxon>
        <taxon>Lactobacillales</taxon>
        <taxon>Carnobacteriaceae</taxon>
        <taxon>Granulicatella</taxon>
    </lineage>
</organism>
<comment type="caution">
    <text evidence="15">Lacks conserved residue(s) required for the propagation of feature annotation.</text>
</comment>
<feature type="binding site" evidence="15">
    <location>
        <begin position="21"/>
        <end position="25"/>
    </location>
    <ligand>
        <name>ADP</name>
        <dbReference type="ChEBI" id="CHEBI:456216"/>
        <note>allosteric activator; ligand shared between dimeric partners</note>
    </ligand>
</feature>
<evidence type="ECO:0000256" key="12">
    <source>
        <dbReference type="ARBA" id="ARBA00022842"/>
    </source>
</evidence>
<evidence type="ECO:0000256" key="10">
    <source>
        <dbReference type="ARBA" id="ARBA00022777"/>
    </source>
</evidence>
<feature type="binding site" evidence="15">
    <location>
        <begin position="72"/>
        <end position="73"/>
    </location>
    <ligand>
        <name>ATP</name>
        <dbReference type="ChEBI" id="CHEBI:30616"/>
    </ligand>
</feature>
<accession>A0A1H9HUV2</accession>
<evidence type="ECO:0000313" key="17">
    <source>
        <dbReference type="EMBL" id="SEQ66100.1"/>
    </source>
</evidence>
<evidence type="ECO:0000256" key="15">
    <source>
        <dbReference type="HAMAP-Rule" id="MF_00339"/>
    </source>
</evidence>
<evidence type="ECO:0000256" key="5">
    <source>
        <dbReference type="ARBA" id="ARBA00022490"/>
    </source>
</evidence>
<keyword evidence="13 15" id="KW-0324">Glycolysis</keyword>
<dbReference type="HAMAP" id="MF_00339">
    <property type="entry name" value="Phosphofructokinase_I_B1"/>
    <property type="match status" value="1"/>
</dbReference>
<evidence type="ECO:0000256" key="11">
    <source>
        <dbReference type="ARBA" id="ARBA00022840"/>
    </source>
</evidence>
<sequence>MKRIAVLTSGGDAPGMNAAIRAIVRKGIYEGFEVYGINYGYAGLVAGDIRRLSAEDVGDIVGRGGTCLYSARYPEFANREGQEKGIEQLKKFGIEGLVVIGGDGSYQGAVALTKLGFPTVGVPGTIDNDIPGTDYTIGFDTAINTVLESIDRLRDTASSHMRTFIVEVMGRNAGDIALWTGIGTGAEQIIIPEHGFHLDEIGEAIKEGRKNGKKHTIIVLAEGVMTGAELKEELCQFDPESDTRVTVLGHVQRGGAPTARDRVLASRFGAKAIDLLKEDIGGVCVGIRNGEIIYNDIVDTLENGKHVPNLDLYTLNKEISF</sequence>
<dbReference type="GO" id="GO:0016208">
    <property type="term" value="F:AMP binding"/>
    <property type="evidence" value="ECO:0007669"/>
    <property type="project" value="TreeGrafter"/>
</dbReference>
<keyword evidence="9 15" id="KW-0547">Nucleotide-binding</keyword>
<dbReference type="AlphaFoldDB" id="A0A1H9HUV2"/>
<comment type="cofactor">
    <cofactor evidence="1 15">
        <name>Mg(2+)</name>
        <dbReference type="ChEBI" id="CHEBI:18420"/>
    </cofactor>
</comment>
<evidence type="ECO:0000256" key="7">
    <source>
        <dbReference type="ARBA" id="ARBA00022679"/>
    </source>
</evidence>
<comment type="pathway">
    <text evidence="4 15">Carbohydrate degradation; glycolysis; D-glyceraldehyde 3-phosphate and glycerone phosphate from D-glucose: step 3/4.</text>
</comment>
<feature type="domain" description="Phosphofructokinase" evidence="16">
    <location>
        <begin position="3"/>
        <end position="276"/>
    </location>
</feature>
<keyword evidence="11 15" id="KW-0067">ATP-binding</keyword>
<evidence type="ECO:0000256" key="6">
    <source>
        <dbReference type="ARBA" id="ARBA00022533"/>
    </source>
</evidence>
<evidence type="ECO:0000256" key="8">
    <source>
        <dbReference type="ARBA" id="ARBA00022723"/>
    </source>
</evidence>
<dbReference type="UniPathway" id="UPA00109">
    <property type="reaction ID" value="UER00182"/>
</dbReference>
<keyword evidence="5 15" id="KW-0963">Cytoplasm</keyword>
<dbReference type="GO" id="GO:0030388">
    <property type="term" value="P:fructose 1,6-bisphosphate metabolic process"/>
    <property type="evidence" value="ECO:0007669"/>
    <property type="project" value="TreeGrafter"/>
</dbReference>
<dbReference type="PRINTS" id="PR00476">
    <property type="entry name" value="PHFRCTKINASE"/>
</dbReference>
<feature type="binding site" evidence="15">
    <location>
        <position position="103"/>
    </location>
    <ligand>
        <name>Mg(2+)</name>
        <dbReference type="ChEBI" id="CHEBI:18420"/>
        <note>catalytic</note>
    </ligand>
</feature>
<dbReference type="PANTHER" id="PTHR13697">
    <property type="entry name" value="PHOSPHOFRUCTOKINASE"/>
    <property type="match status" value="1"/>
</dbReference>
<proteinExistence type="inferred from homology"/>
<dbReference type="PROSITE" id="PS00433">
    <property type="entry name" value="PHOSPHOFRUCTOKINASE"/>
    <property type="match status" value="1"/>
</dbReference>
<keyword evidence="8 15" id="KW-0479">Metal-binding</keyword>
<dbReference type="STRING" id="137733.SAMN05421767_10371"/>
<dbReference type="GO" id="GO:0003872">
    <property type="term" value="F:6-phosphofructokinase activity"/>
    <property type="evidence" value="ECO:0007669"/>
    <property type="project" value="UniProtKB-UniRule"/>
</dbReference>
<evidence type="ECO:0000256" key="13">
    <source>
        <dbReference type="ARBA" id="ARBA00023152"/>
    </source>
</evidence>
<keyword evidence="10 15" id="KW-0418">Kinase</keyword>
<comment type="catalytic activity">
    <reaction evidence="14 15">
        <text>beta-D-fructose 6-phosphate + ATP = beta-D-fructose 1,6-bisphosphate + ADP + H(+)</text>
        <dbReference type="Rhea" id="RHEA:16109"/>
        <dbReference type="ChEBI" id="CHEBI:15378"/>
        <dbReference type="ChEBI" id="CHEBI:30616"/>
        <dbReference type="ChEBI" id="CHEBI:32966"/>
        <dbReference type="ChEBI" id="CHEBI:57634"/>
        <dbReference type="ChEBI" id="CHEBI:456216"/>
        <dbReference type="EC" id="2.7.1.11"/>
    </reaction>
</comment>
<dbReference type="NCBIfam" id="TIGR02482">
    <property type="entry name" value="PFKA_ATP"/>
    <property type="match status" value="1"/>
</dbReference>
<dbReference type="GO" id="GO:0048029">
    <property type="term" value="F:monosaccharide binding"/>
    <property type="evidence" value="ECO:0007669"/>
    <property type="project" value="TreeGrafter"/>
</dbReference>
<protein>
    <recommendedName>
        <fullName evidence="15">ATP-dependent 6-phosphofructokinase</fullName>
        <shortName evidence="15">ATP-PFK</shortName>
        <shortName evidence="15">Phosphofructokinase</shortName>
        <ecNumber evidence="15">2.7.1.11</ecNumber>
    </recommendedName>
    <alternativeName>
        <fullName evidence="15">Phosphohexokinase</fullName>
    </alternativeName>
</protein>
<dbReference type="EMBL" id="FOGF01000003">
    <property type="protein sequence ID" value="SEQ66100.1"/>
    <property type="molecule type" value="Genomic_DNA"/>
</dbReference>
<dbReference type="InterPro" id="IPR035966">
    <property type="entry name" value="PKF_sf"/>
</dbReference>
<reference evidence="17 18" key="1">
    <citation type="submission" date="2016-10" db="EMBL/GenBank/DDBJ databases">
        <authorList>
            <person name="de Groot N.N."/>
        </authorList>
    </citation>
    <scope>NUCLEOTIDE SEQUENCE [LARGE SCALE GENOMIC DNA]</scope>
    <source>
        <strain evidence="17 18">DSM 15827</strain>
    </source>
</reference>
<dbReference type="RefSeq" id="WP_089745894.1">
    <property type="nucleotide sequence ID" value="NZ_FOGF01000003.1"/>
</dbReference>
<feature type="binding site" evidence="15">
    <location>
        <position position="162"/>
    </location>
    <ligand>
        <name>substrate</name>
        <note>ligand shared between dimeric partners</note>
    </ligand>
</feature>
<dbReference type="GO" id="GO:0006002">
    <property type="term" value="P:fructose 6-phosphate metabolic process"/>
    <property type="evidence" value="ECO:0007669"/>
    <property type="project" value="UniProtKB-UniRule"/>
</dbReference>
<dbReference type="InterPro" id="IPR022953">
    <property type="entry name" value="ATP_PFK"/>
</dbReference>
<dbReference type="NCBIfam" id="NF002872">
    <property type="entry name" value="PRK03202.1"/>
    <property type="match status" value="1"/>
</dbReference>
<feature type="active site" description="Proton acceptor" evidence="15">
    <location>
        <position position="127"/>
    </location>
</feature>
<dbReference type="PANTHER" id="PTHR13697:SF4">
    <property type="entry name" value="ATP-DEPENDENT 6-PHOSPHOFRUCTOKINASE"/>
    <property type="match status" value="1"/>
</dbReference>
<dbReference type="GO" id="GO:0005945">
    <property type="term" value="C:6-phosphofructokinase complex"/>
    <property type="evidence" value="ECO:0007669"/>
    <property type="project" value="TreeGrafter"/>
</dbReference>
<feature type="binding site" description="in other chain" evidence="15">
    <location>
        <begin position="185"/>
        <end position="187"/>
    </location>
    <ligand>
        <name>ADP</name>
        <dbReference type="ChEBI" id="CHEBI:456216"/>
        <note>allosteric activator; ligand shared between dimeric partners</note>
    </ligand>
</feature>
<dbReference type="Gene3D" id="3.40.50.450">
    <property type="match status" value="1"/>
</dbReference>
<dbReference type="InterPro" id="IPR012828">
    <property type="entry name" value="PFKA_ATP_prok"/>
</dbReference>
<evidence type="ECO:0000256" key="3">
    <source>
        <dbReference type="ARBA" id="ARBA00004496"/>
    </source>
</evidence>
<feature type="binding site" description="in other chain" evidence="15">
    <location>
        <begin position="213"/>
        <end position="215"/>
    </location>
    <ligand>
        <name>ADP</name>
        <dbReference type="ChEBI" id="CHEBI:456216"/>
        <note>allosteric activator; ligand shared between dimeric partners</note>
    </ligand>
</feature>
<evidence type="ECO:0000256" key="9">
    <source>
        <dbReference type="ARBA" id="ARBA00022741"/>
    </source>
</evidence>
<evidence type="ECO:0000313" key="18">
    <source>
        <dbReference type="Proteomes" id="UP000198556"/>
    </source>
</evidence>
<evidence type="ECO:0000256" key="14">
    <source>
        <dbReference type="ARBA" id="ARBA00048070"/>
    </source>
</evidence>
<feature type="binding site" description="in other chain" evidence="15">
    <location>
        <position position="222"/>
    </location>
    <ligand>
        <name>substrate</name>
        <note>ligand shared between dimeric partners</note>
    </ligand>
</feature>